<evidence type="ECO:0000256" key="2">
    <source>
        <dbReference type="ARBA" id="ARBA00023002"/>
    </source>
</evidence>
<keyword evidence="2 5" id="KW-0560">Oxidoreductase</keyword>
<keyword evidence="3" id="KW-0558">Oxidation</keyword>
<gene>
    <name evidence="7" type="ORF">GN330_02030</name>
</gene>
<sequence length="492" mass="51650">MNASRSLLPQVEAFLATPQGARIGDTRVAGASRLAVVDPSTEAVIAEVAAGGAAEIDAAVEAARAAMAGPWGHMTPHDRGQLLWRLAEAIEARRDVFGQLDALDNGKPFAVARDVDAVYSARHFRYFAGWPSKIEGATVPVSVPDRFNYTRVEPVGVCGLITPWNYPLLMAAWKLAPALAAGNAVVLKPAEQTPLSVLYLADLALEIGFPPGVLNVVPGLGHEAGAALAAHHGVDKVGFTGSTETGRRIVEASAGNLKKVSLELGGKAANILFADAELERAIPGAFWALFGNNGQSCTAGARLYVHRDIHDRVVDGLTKLANALSVGPGMAEPSHDLGPVISRKQMDTVLSYVGDGIAAGAACAAGGTRLDRAGYFVAPTILTGVADDMRVAREEIFGPVLCVLPFTDEDEVLARANDTIYGLASGLWTRDLGRANRMAAGLKAGTIWTNCWGDTDPASPFGGMGQSGYGREMGREAIALYSQTKSVWQSTL</sequence>
<evidence type="ECO:0000256" key="1">
    <source>
        <dbReference type="ARBA" id="ARBA00009986"/>
    </source>
</evidence>
<dbReference type="PANTHER" id="PTHR11699">
    <property type="entry name" value="ALDEHYDE DEHYDROGENASE-RELATED"/>
    <property type="match status" value="1"/>
</dbReference>
<proteinExistence type="inferred from homology"/>
<name>A0A844Q7H8_9HYPH</name>
<feature type="active site" evidence="4">
    <location>
        <position position="263"/>
    </location>
</feature>
<accession>A0A844Q7H8</accession>
<comment type="caution">
    <text evidence="7">The sequence shown here is derived from an EMBL/GenBank/DDBJ whole genome shotgun (WGS) entry which is preliminary data.</text>
</comment>
<dbReference type="PROSITE" id="PS00070">
    <property type="entry name" value="ALDEHYDE_DEHYDR_CYS"/>
    <property type="match status" value="1"/>
</dbReference>
<dbReference type="InterPro" id="IPR016163">
    <property type="entry name" value="Ald_DH_C"/>
</dbReference>
<comment type="similarity">
    <text evidence="1 5">Belongs to the aldehyde dehydrogenase family.</text>
</comment>
<organism evidence="7 8">
    <name type="scientific">Nitratireductor arenosus</name>
    <dbReference type="NCBI Taxonomy" id="2682096"/>
    <lineage>
        <taxon>Bacteria</taxon>
        <taxon>Pseudomonadati</taxon>
        <taxon>Pseudomonadota</taxon>
        <taxon>Alphaproteobacteria</taxon>
        <taxon>Hyphomicrobiales</taxon>
        <taxon>Phyllobacteriaceae</taxon>
        <taxon>Nitratireductor</taxon>
    </lineage>
</organism>
<evidence type="ECO:0000256" key="5">
    <source>
        <dbReference type="RuleBase" id="RU003345"/>
    </source>
</evidence>
<dbReference type="Pfam" id="PF00171">
    <property type="entry name" value="Aldedh"/>
    <property type="match status" value="1"/>
</dbReference>
<dbReference type="PROSITE" id="PS00687">
    <property type="entry name" value="ALDEHYDE_DEHYDR_GLU"/>
    <property type="match status" value="1"/>
</dbReference>
<feature type="domain" description="Aldehyde dehydrogenase" evidence="6">
    <location>
        <begin position="32"/>
        <end position="487"/>
    </location>
</feature>
<dbReference type="AlphaFoldDB" id="A0A844Q7H8"/>
<dbReference type="InterPro" id="IPR016161">
    <property type="entry name" value="Ald_DH/histidinol_DH"/>
</dbReference>
<protein>
    <submittedName>
        <fullName evidence="7">Aldehyde dehydrogenase family protein</fullName>
    </submittedName>
</protein>
<dbReference type="EMBL" id="WPHG01000001">
    <property type="protein sequence ID" value="MVA96036.1"/>
    <property type="molecule type" value="Genomic_DNA"/>
</dbReference>
<evidence type="ECO:0000256" key="4">
    <source>
        <dbReference type="PROSITE-ProRule" id="PRU10007"/>
    </source>
</evidence>
<dbReference type="Gene3D" id="3.40.309.10">
    <property type="entry name" value="Aldehyde Dehydrogenase, Chain A, domain 2"/>
    <property type="match status" value="1"/>
</dbReference>
<dbReference type="GO" id="GO:0004030">
    <property type="term" value="F:aldehyde dehydrogenase [NAD(P)+] activity"/>
    <property type="evidence" value="ECO:0007669"/>
    <property type="project" value="UniProtKB-ARBA"/>
</dbReference>
<dbReference type="FunFam" id="3.40.309.10:FF:000012">
    <property type="entry name" value="Betaine aldehyde dehydrogenase"/>
    <property type="match status" value="1"/>
</dbReference>
<evidence type="ECO:0000259" key="6">
    <source>
        <dbReference type="Pfam" id="PF00171"/>
    </source>
</evidence>
<evidence type="ECO:0000313" key="7">
    <source>
        <dbReference type="EMBL" id="MVA96036.1"/>
    </source>
</evidence>
<dbReference type="InterPro" id="IPR029510">
    <property type="entry name" value="Ald_DH_CS_GLU"/>
</dbReference>
<dbReference type="InterPro" id="IPR015590">
    <property type="entry name" value="Aldehyde_DH_dom"/>
</dbReference>
<evidence type="ECO:0000256" key="3">
    <source>
        <dbReference type="ARBA" id="ARBA00023097"/>
    </source>
</evidence>
<dbReference type="InterPro" id="IPR016162">
    <property type="entry name" value="Ald_DH_N"/>
</dbReference>
<dbReference type="FunFam" id="3.40.605.10:FF:000001">
    <property type="entry name" value="Aldehyde dehydrogenase 1"/>
    <property type="match status" value="1"/>
</dbReference>
<dbReference type="SUPFAM" id="SSF53720">
    <property type="entry name" value="ALDH-like"/>
    <property type="match status" value="1"/>
</dbReference>
<keyword evidence="8" id="KW-1185">Reference proteome</keyword>
<reference evidence="7 8" key="1">
    <citation type="submission" date="2019-12" db="EMBL/GenBank/DDBJ databases">
        <title>Nitratireductor arenosus sp. nov., Isolated from sea sand, Jeju island, South Korea.</title>
        <authorList>
            <person name="Kim W."/>
        </authorList>
    </citation>
    <scope>NUCLEOTIDE SEQUENCE [LARGE SCALE GENOMIC DNA]</scope>
    <source>
        <strain evidence="7 8">CAU 1489</strain>
    </source>
</reference>
<dbReference type="Proteomes" id="UP000463224">
    <property type="component" value="Unassembled WGS sequence"/>
</dbReference>
<dbReference type="RefSeq" id="WP_156710925.1">
    <property type="nucleotide sequence ID" value="NZ_WPHG01000001.1"/>
</dbReference>
<dbReference type="Gene3D" id="3.40.605.10">
    <property type="entry name" value="Aldehyde Dehydrogenase, Chain A, domain 1"/>
    <property type="match status" value="1"/>
</dbReference>
<dbReference type="InterPro" id="IPR016160">
    <property type="entry name" value="Ald_DH_CS_CYS"/>
</dbReference>
<evidence type="ECO:0000313" key="8">
    <source>
        <dbReference type="Proteomes" id="UP000463224"/>
    </source>
</evidence>